<dbReference type="EMBL" id="VIEB01000396">
    <property type="protein sequence ID" value="TQD92269.1"/>
    <property type="molecule type" value="Genomic_DNA"/>
</dbReference>
<accession>A0A540M147</accession>
<evidence type="ECO:0000313" key="2">
    <source>
        <dbReference type="EMBL" id="TQD92269.1"/>
    </source>
</evidence>
<dbReference type="AlphaFoldDB" id="A0A540M147"/>
<reference evidence="2 3" key="1">
    <citation type="journal article" date="2019" name="G3 (Bethesda)">
        <title>Sequencing of a Wild Apple (Malus baccata) Genome Unravels the Differences Between Cultivated and Wild Apple Species Regarding Disease Resistance and Cold Tolerance.</title>
        <authorList>
            <person name="Chen X."/>
        </authorList>
    </citation>
    <scope>NUCLEOTIDE SEQUENCE [LARGE SCALE GENOMIC DNA]</scope>
    <source>
        <strain evidence="3">cv. Shandingzi</strain>
        <tissue evidence="2">Leaves</tissue>
    </source>
</reference>
<evidence type="ECO:0000256" key="1">
    <source>
        <dbReference type="SAM" id="MobiDB-lite"/>
    </source>
</evidence>
<feature type="region of interest" description="Disordered" evidence="1">
    <location>
        <begin position="1"/>
        <end position="24"/>
    </location>
</feature>
<evidence type="ECO:0000313" key="3">
    <source>
        <dbReference type="Proteomes" id="UP000315295"/>
    </source>
</evidence>
<name>A0A540M147_MALBA</name>
<organism evidence="2 3">
    <name type="scientific">Malus baccata</name>
    <name type="common">Siberian crab apple</name>
    <name type="synonym">Pyrus baccata</name>
    <dbReference type="NCBI Taxonomy" id="106549"/>
    <lineage>
        <taxon>Eukaryota</taxon>
        <taxon>Viridiplantae</taxon>
        <taxon>Streptophyta</taxon>
        <taxon>Embryophyta</taxon>
        <taxon>Tracheophyta</taxon>
        <taxon>Spermatophyta</taxon>
        <taxon>Magnoliopsida</taxon>
        <taxon>eudicotyledons</taxon>
        <taxon>Gunneridae</taxon>
        <taxon>Pentapetalae</taxon>
        <taxon>rosids</taxon>
        <taxon>fabids</taxon>
        <taxon>Rosales</taxon>
        <taxon>Rosaceae</taxon>
        <taxon>Amygdaloideae</taxon>
        <taxon>Maleae</taxon>
        <taxon>Malus</taxon>
    </lineage>
</organism>
<gene>
    <name evidence="2" type="ORF">C1H46_022151</name>
</gene>
<protein>
    <submittedName>
        <fullName evidence="2">Uncharacterized protein</fullName>
    </submittedName>
</protein>
<proteinExistence type="predicted"/>
<dbReference type="Proteomes" id="UP000315295">
    <property type="component" value="Unassembled WGS sequence"/>
</dbReference>
<keyword evidence="3" id="KW-1185">Reference proteome</keyword>
<sequence>MDTRSTDPLSSLTSLPLTGLPNSSRGQVLYDFGQTKKGKKARKIGIRAENVWLAIGNYGKGRDWKTQSEFSRRIEKSQAGVGMGIVLADSVFGLRERKGKVGWASERLCEKADMDGDAPKRPVGKKMEKNGSLRNWEESLG</sequence>
<feature type="region of interest" description="Disordered" evidence="1">
    <location>
        <begin position="113"/>
        <end position="141"/>
    </location>
</feature>
<comment type="caution">
    <text evidence="2">The sequence shown here is derived from an EMBL/GenBank/DDBJ whole genome shotgun (WGS) entry which is preliminary data.</text>
</comment>